<evidence type="ECO:0000259" key="19">
    <source>
        <dbReference type="PROSITE" id="PS51189"/>
    </source>
</evidence>
<dbReference type="InterPro" id="IPR036940">
    <property type="entry name" value="PI3/4_kinase_cat_sf"/>
</dbReference>
<organism evidence="21 22">
    <name type="scientific">Cronartium quercuum f. sp. fusiforme G11</name>
    <dbReference type="NCBI Taxonomy" id="708437"/>
    <lineage>
        <taxon>Eukaryota</taxon>
        <taxon>Fungi</taxon>
        <taxon>Dikarya</taxon>
        <taxon>Basidiomycota</taxon>
        <taxon>Pucciniomycotina</taxon>
        <taxon>Pucciniomycetes</taxon>
        <taxon>Pucciniales</taxon>
        <taxon>Coleosporiaceae</taxon>
        <taxon>Cronartium</taxon>
    </lineage>
</organism>
<evidence type="ECO:0000256" key="12">
    <source>
        <dbReference type="ARBA" id="ARBA00023242"/>
    </source>
</evidence>
<reference evidence="21" key="1">
    <citation type="submission" date="2013-11" db="EMBL/GenBank/DDBJ databases">
        <title>Genome sequence of the fusiform rust pathogen reveals effectors for host alternation and coevolution with pine.</title>
        <authorList>
            <consortium name="DOE Joint Genome Institute"/>
            <person name="Smith K."/>
            <person name="Pendleton A."/>
            <person name="Kubisiak T."/>
            <person name="Anderson C."/>
            <person name="Salamov A."/>
            <person name="Aerts A."/>
            <person name="Riley R."/>
            <person name="Clum A."/>
            <person name="Lindquist E."/>
            <person name="Ence D."/>
            <person name="Campbell M."/>
            <person name="Kronenberg Z."/>
            <person name="Feau N."/>
            <person name="Dhillon B."/>
            <person name="Hamelin R."/>
            <person name="Burleigh J."/>
            <person name="Smith J."/>
            <person name="Yandell M."/>
            <person name="Nelson C."/>
            <person name="Grigoriev I."/>
            <person name="Davis J."/>
        </authorList>
    </citation>
    <scope>NUCLEOTIDE SEQUENCE</scope>
    <source>
        <strain evidence="21">G11</strain>
    </source>
</reference>
<keyword evidence="16" id="KW-0156">Chromatin regulator</keyword>
<evidence type="ECO:0000256" key="7">
    <source>
        <dbReference type="ARBA" id="ARBA00022679"/>
    </source>
</evidence>
<dbReference type="Pfam" id="PF02260">
    <property type="entry name" value="FATC"/>
    <property type="match status" value="1"/>
</dbReference>
<protein>
    <recommendedName>
        <fullName evidence="5 16">Serine/threonine-protein kinase Tel1</fullName>
        <ecNumber evidence="4 16">2.7.11.1</ecNumber>
    </recommendedName>
</protein>
<dbReference type="PROSITE" id="PS50290">
    <property type="entry name" value="PI3_4_KINASE_3"/>
    <property type="match status" value="1"/>
</dbReference>
<sequence length="3026" mass="340495">MDDALLRLSSTAVADRNKGIAALRDLLSNSSNFKKYGDSTWARVIRQLFEAAEVEKEAFAKPSKTTKSTLLKPAALNRFDQVVGLIRTCVTQHKSALGLKVLKLLMTRTIELIVTTSQHEDFQSITLDCIRILRDFFAHSFHFTHLDQSKCSALIALCFALLLGKRIPDGLVPNSEFSDDEAGIELRPVGPLFNECAQLLSLILKFPTNLCITHSKTLLCHFKRIFQTYSKDSNSHFHLISGLCTILEELHCNKIFDLAQFAPELGNCLMSYWPTKSFECKELIIMSLTYLFPSILHAINITRSDSPEDPSRMAEALVKNIFHTISNETDRVELISLVRLRLMEPTDHIKSLVLSTKAWSWGTFDPSDTTNQRHQVTTWVSLQLGAIALNSVIDLSDRFCARDLMISPRKRRKVENDLEAFLRGMKPGHPPVLVVRRLQLTIFSMDSHWTTISAEAKVQITRSVIELLNSDDASILEWTFLCISNLAYVHKATNRSGTSSSRQTVQYTVPTPDEWLEMWLCAIRRTSTPQCTRAASYAALSILKNELIPTHLAFDGIKRFLSDLCIQGPNIPYDSVCWLVSKCLSLTAEDLMMSNLGFEEKVFIWLSKTWPEVNLESSSGSKRIKRIVSTGFDPESASALLLSLTNLKALPRLGHSRIPPSCPLVEFLINRDSTRLIRDSVFSREVVSSNQTTQSTSSTDKISSSAAHRDLRPGSEIQNMISALLAKSITALIDQLVGTDSQELSPASSYVVNVKAAIDNMIVGMLFESSRRSSGVRPHRQTLKASERLLGILNRIFEAHTWTASQLATLISCFEPILHPAPGNIARYPSCTLSSPGLGSGLPRSKLLDPEIIGPRYLDRISKRLMSFTTCRNVVAGVWTISSGVQAELNNFTEICERLLNSIDSASNEVEVNPSSTQGGQNVVDFHNDDDFDMGSESRDVREGSYPNSVIGRGKRRIKIELGGAGNKRLAILVADVCIRVLLTRVGIASYDSSFKAIDVPNIAGILMNGTGTSIGLIGVPVFDYIDAGLIKLSEIESDELIQHVGNNFLATYEYSHNPSVQLFAIRLLRASLIHWATVDENSESKIEYHAWSLCGHFIGLLFRNSMHPEVRIELALLLDAYLEVLPSYAENWTANLTPNLPANFQNDPRSPVDILIELLQDQNIRVRHIAAFLVPHAFELLHSENLATTRYWSRMFRLPRSTEYELLVTDLLFLVNTLLVSAELRPRAYEILIRGLSKPQDTPEQMLYHGLLLELLETASHQLGFEGLHEMYAMYAAHIAADRHNRHEEPLRIQQDFFGKNVNNLTKLEVARSHLLAVGHLYFLNDQVPAFQSCAQRAGMESYIALGLCFPRVAGELIARAFKSHSPGSADGLVENSFLQTLKLAITQCKLDVEIMSLERDRVVTHLILSVDATGADPSEIAAALSNEHRVQTIYKTFVSKMDTFYITQPSLPCYPATTTIAAIKWVDKKYSVFQNPASVYSVISNIFSAISYSPFVNDHLRFVHALAMCIALSYTLVSKSGPILTLLLQGIQPLFSEESTFLPVCGLAKWIILKIFPLERSPDAPDETEDPDEHQRDLILSTLESILLVAKSTTIKEQNLICAHNFRSWLLDHLNKDDQTKSELEKAVQLYWPDDLILQPQSEATKDLLSKQRLGGPSSLRLIKHFVSSGLPKNQIEAGKLLYSLLISARHSFPEPSLNVAQSYLHLLSKNSGILTLPRLGHHNPWEKSLPSTPRSWKSEPEIIQDIIALAISHLGTRDPRILSRLTEFIRRASACEDIPDFSSNYYQISSSILQKTRLVMDTSLRRSYDLYQSPSASLSLEFSSLLEVSDRASDWILSFLKILIFDRLRHRPFFAQLFPVLELDEGIASEVLPRVVHAYLLRGLITKKTAFKNDLSNHICALLQSSSTGDAVVQQILALVTNLRSHSPPGNDPLGCDKWLNIPWLTLVKHATALGMPASGFMFLEIGREQGQISDLKMDSDKEMQEVVHRLYSLSIEPDAFYSIPPRDSSEWLLEQCCHEGQWESAFGIGGAMLQGATTDDSHRYKTLATISQSQSNCGLDRLAHHIFKGESSKQTAERAQDLLGRRCDTLPFELAWRASAWDLPQSDQLNMDSSTRLYGALKAINRQRDVGLQTDIVNSCIIGQFKDLVHHTLTQSQPDTSIIATALALNDVASWLKSDSLTEKLDSIQMLVDLPQTCEYDVLERVSAVRRCLLDAEMNKQAQEVIGDEPTAVFHLAQQIGQRIRIKTSQEARRAGRIQNALNIIAPSIISGSDGMKQISLETRTEFAEVLWMKGNRAMALHTLNQVKDQQRPSAEAFIQLARLGHRLGTERVHKPADIIDVYFEKAIQSVDKHTDPSAFSHVSFTYATYADQQYREILASGEALKSSEPHQPIAIDATQRILTTEERLALEWKNHTYKEDIERLATYNQMRERYLREALRMYLNSLAYGDQYDEVVFRFVSLWFDQSTNKNLNTLLMDEICNVPTYKFVRVVNQLSTRLSQDKSSNFQDVLTQLLIRMCNDHPFHCLPPILLLRRGISLELEPCSTRSRRSSQVIRTNLNPAQLARAQAADTVVTDVHKISNRSATVQDMMTVHEAYTEWAMYISRQDRTKLPSGTCATIPPGIKLIGLRDLAVPVATNDLPIDKTCKYDPSTMVCISGYMSKYRIATGLSTPKITDCRGTDGRLYKQLFKGRDDVRQDAVMEQVFELVNEVLKRDQECRKRRLNFRPYKVIPLTPEAGVIEFVSNTTALQEVLSKLHARYNEPEDWNIARIRRHLQKGGKKLTAAENIALYKDLMSHVRPAMRFWFMESQKCPKKWYEMRLNYTRSTATTSIVGHILGLGDRHLSNILLDKETGDMVQIDLGIAFDAGRYLPIPEKVPFRLTPDVVDGFGIAKTEGVFRRCCEHTLRVLREHKNLVLTIIDVLKHDPLQKWILTEEKARRLQQLPAPDVDEPIASPRADKEERLDDSKENISEHASRALAAVERKLSPELSVQTMVSQLIMDATNVEHLGTIFIGWSPYY</sequence>
<dbReference type="Gene3D" id="1.10.1070.11">
    <property type="entry name" value="Phosphatidylinositol 3-/4-kinase, catalytic domain"/>
    <property type="match status" value="1"/>
</dbReference>
<proteinExistence type="inferred from homology"/>
<accession>A0A9P6T9Q7</accession>
<dbReference type="PROSITE" id="PS51190">
    <property type="entry name" value="FATC"/>
    <property type="match status" value="1"/>
</dbReference>
<evidence type="ECO:0000256" key="10">
    <source>
        <dbReference type="ARBA" id="ARBA00022777"/>
    </source>
</evidence>
<gene>
    <name evidence="21" type="ORF">CROQUDRAFT_80653</name>
</gene>
<dbReference type="GO" id="GO:0006281">
    <property type="term" value="P:DNA repair"/>
    <property type="evidence" value="ECO:0007669"/>
    <property type="project" value="InterPro"/>
</dbReference>
<keyword evidence="10 16" id="KW-0418">Kinase</keyword>
<evidence type="ECO:0000256" key="1">
    <source>
        <dbReference type="ARBA" id="ARBA00004123"/>
    </source>
</evidence>
<evidence type="ECO:0000256" key="15">
    <source>
        <dbReference type="ARBA" id="ARBA00048679"/>
    </source>
</evidence>
<evidence type="ECO:0000259" key="20">
    <source>
        <dbReference type="PROSITE" id="PS51190"/>
    </source>
</evidence>
<dbReference type="GO" id="GO:0005634">
    <property type="term" value="C:nucleus"/>
    <property type="evidence" value="ECO:0007669"/>
    <property type="project" value="UniProtKB-SubCell"/>
</dbReference>
<dbReference type="InterPro" id="IPR016024">
    <property type="entry name" value="ARM-type_fold"/>
</dbReference>
<keyword evidence="11 16" id="KW-0067">ATP-binding</keyword>
<dbReference type="PROSITE" id="PS00916">
    <property type="entry name" value="PI3_4_KINASE_2"/>
    <property type="match status" value="1"/>
</dbReference>
<keyword evidence="9 16" id="KW-0227">DNA damage</keyword>
<evidence type="ECO:0000313" key="22">
    <source>
        <dbReference type="Proteomes" id="UP000886653"/>
    </source>
</evidence>
<evidence type="ECO:0000256" key="8">
    <source>
        <dbReference type="ARBA" id="ARBA00022741"/>
    </source>
</evidence>
<dbReference type="Proteomes" id="UP000886653">
    <property type="component" value="Unassembled WGS sequence"/>
</dbReference>
<dbReference type="PANTHER" id="PTHR37079:SF4">
    <property type="entry name" value="SERINE_THREONINE-PROTEIN KINASE ATM"/>
    <property type="match status" value="1"/>
</dbReference>
<name>A0A9P6T9Q7_9BASI</name>
<dbReference type="InterPro" id="IPR003152">
    <property type="entry name" value="FATC_dom"/>
</dbReference>
<evidence type="ECO:0000256" key="2">
    <source>
        <dbReference type="ARBA" id="ARBA00010769"/>
    </source>
</evidence>
<feature type="domain" description="FATC" evidence="20">
    <location>
        <begin position="2990"/>
        <end position="3026"/>
    </location>
</feature>
<dbReference type="CDD" id="cd05171">
    <property type="entry name" value="PIKKc_ATM"/>
    <property type="match status" value="1"/>
</dbReference>
<feature type="domain" description="PI3K/PI4K catalytic" evidence="18">
    <location>
        <begin position="2665"/>
        <end position="2975"/>
    </location>
</feature>
<evidence type="ECO:0000256" key="6">
    <source>
        <dbReference type="ARBA" id="ARBA00022527"/>
    </source>
</evidence>
<keyword evidence="8 16" id="KW-0547">Nucleotide-binding</keyword>
<feature type="region of interest" description="Disordered" evidence="17">
    <location>
        <begin position="688"/>
        <end position="709"/>
    </location>
</feature>
<dbReference type="GO" id="GO:0006325">
    <property type="term" value="P:chromatin organization"/>
    <property type="evidence" value="ECO:0007669"/>
    <property type="project" value="UniProtKB-KW"/>
</dbReference>
<dbReference type="GO" id="GO:0005524">
    <property type="term" value="F:ATP binding"/>
    <property type="evidence" value="ECO:0007669"/>
    <property type="project" value="UniProtKB-KW"/>
</dbReference>
<feature type="region of interest" description="Disordered" evidence="17">
    <location>
        <begin position="2950"/>
        <end position="2976"/>
    </location>
</feature>
<dbReference type="SMART" id="SM00146">
    <property type="entry name" value="PI3Kc"/>
    <property type="match status" value="1"/>
</dbReference>
<dbReference type="Pfam" id="PF11640">
    <property type="entry name" value="TAN"/>
    <property type="match status" value="1"/>
</dbReference>
<dbReference type="GO" id="GO:0000781">
    <property type="term" value="C:chromosome, telomeric region"/>
    <property type="evidence" value="ECO:0007669"/>
    <property type="project" value="UniProtKB-SubCell"/>
</dbReference>
<dbReference type="InterPro" id="IPR021668">
    <property type="entry name" value="TAN"/>
</dbReference>
<dbReference type="InterPro" id="IPR018936">
    <property type="entry name" value="PI3/4_kinase_CS"/>
</dbReference>
<dbReference type="InterPro" id="IPR000403">
    <property type="entry name" value="PI3/4_kinase_cat_dom"/>
</dbReference>
<dbReference type="PANTHER" id="PTHR37079">
    <property type="entry name" value="SERINE/THREONINE-PROTEIN KINASE ATM"/>
    <property type="match status" value="1"/>
</dbReference>
<keyword evidence="12 16" id="KW-0539">Nucleus</keyword>
<dbReference type="InterPro" id="IPR038980">
    <property type="entry name" value="ATM_plant"/>
</dbReference>
<evidence type="ECO:0000256" key="3">
    <source>
        <dbReference type="ARBA" id="ARBA00011370"/>
    </source>
</evidence>
<comment type="subunit">
    <text evidence="3">Associates with DNA double-strand breaks.</text>
</comment>
<comment type="catalytic activity">
    <reaction evidence="14 16">
        <text>L-threonyl-[protein] + ATP = O-phospho-L-threonyl-[protein] + ADP + H(+)</text>
        <dbReference type="Rhea" id="RHEA:46608"/>
        <dbReference type="Rhea" id="RHEA-COMP:11060"/>
        <dbReference type="Rhea" id="RHEA-COMP:11605"/>
        <dbReference type="ChEBI" id="CHEBI:15378"/>
        <dbReference type="ChEBI" id="CHEBI:30013"/>
        <dbReference type="ChEBI" id="CHEBI:30616"/>
        <dbReference type="ChEBI" id="CHEBI:61977"/>
        <dbReference type="ChEBI" id="CHEBI:456216"/>
        <dbReference type="EC" id="2.7.11.1"/>
    </reaction>
</comment>
<keyword evidence="22" id="KW-1185">Reference proteome</keyword>
<keyword evidence="16" id="KW-0779">Telomere</keyword>
<dbReference type="GO" id="GO:0004674">
    <property type="term" value="F:protein serine/threonine kinase activity"/>
    <property type="evidence" value="ECO:0007669"/>
    <property type="project" value="UniProtKB-KW"/>
</dbReference>
<evidence type="ECO:0000259" key="18">
    <source>
        <dbReference type="PROSITE" id="PS50290"/>
    </source>
</evidence>
<dbReference type="OrthoDB" id="2504434at2759"/>
<feature type="compositionally biased region" description="Low complexity" evidence="17">
    <location>
        <begin position="688"/>
        <end position="705"/>
    </location>
</feature>
<dbReference type="SUPFAM" id="SSF48371">
    <property type="entry name" value="ARM repeat"/>
    <property type="match status" value="2"/>
</dbReference>
<dbReference type="InterPro" id="IPR044107">
    <property type="entry name" value="PIKKc_ATM"/>
</dbReference>
<evidence type="ECO:0000256" key="13">
    <source>
        <dbReference type="ARBA" id="ARBA00025079"/>
    </source>
</evidence>
<dbReference type="SMART" id="SM01343">
    <property type="entry name" value="FATC"/>
    <property type="match status" value="1"/>
</dbReference>
<dbReference type="Pfam" id="PF00454">
    <property type="entry name" value="PI3_PI4_kinase"/>
    <property type="match status" value="1"/>
</dbReference>
<evidence type="ECO:0000256" key="5">
    <source>
        <dbReference type="ARBA" id="ARBA00014619"/>
    </source>
</evidence>
<evidence type="ECO:0000256" key="14">
    <source>
        <dbReference type="ARBA" id="ARBA00047899"/>
    </source>
</evidence>
<dbReference type="Gene3D" id="3.30.1010.10">
    <property type="entry name" value="Phosphatidylinositol 3-kinase Catalytic Subunit, Chain A, domain 4"/>
    <property type="match status" value="1"/>
</dbReference>
<keyword evidence="7 16" id="KW-0808">Transferase</keyword>
<feature type="domain" description="FAT" evidence="19">
    <location>
        <begin position="1949"/>
        <end position="2541"/>
    </location>
</feature>
<dbReference type="InterPro" id="IPR014009">
    <property type="entry name" value="PIK_FAT"/>
</dbReference>
<dbReference type="SMART" id="SM01342">
    <property type="entry name" value="TAN"/>
    <property type="match status" value="1"/>
</dbReference>
<keyword evidence="16" id="KW-0158">Chromosome</keyword>
<dbReference type="PROSITE" id="PS51189">
    <property type="entry name" value="FAT"/>
    <property type="match status" value="1"/>
</dbReference>
<comment type="similarity">
    <text evidence="2 16">Belongs to the PI3/PI4-kinase family. ATM subfamily.</text>
</comment>
<evidence type="ECO:0000256" key="16">
    <source>
        <dbReference type="RuleBase" id="RU365027"/>
    </source>
</evidence>
<evidence type="ECO:0000313" key="21">
    <source>
        <dbReference type="EMBL" id="KAG0143845.1"/>
    </source>
</evidence>
<comment type="caution">
    <text evidence="21">The sequence shown here is derived from an EMBL/GenBank/DDBJ whole genome shotgun (WGS) entry which is preliminary data.</text>
</comment>
<evidence type="ECO:0000256" key="4">
    <source>
        <dbReference type="ARBA" id="ARBA00012513"/>
    </source>
</evidence>
<keyword evidence="6 16" id="KW-0723">Serine/threonine-protein kinase</keyword>
<evidence type="ECO:0000256" key="11">
    <source>
        <dbReference type="ARBA" id="ARBA00022840"/>
    </source>
</evidence>
<evidence type="ECO:0000256" key="9">
    <source>
        <dbReference type="ARBA" id="ARBA00022763"/>
    </source>
</evidence>
<dbReference type="PROSITE" id="PS00915">
    <property type="entry name" value="PI3_4_KINASE_1"/>
    <property type="match status" value="1"/>
</dbReference>
<evidence type="ECO:0000256" key="17">
    <source>
        <dbReference type="SAM" id="MobiDB-lite"/>
    </source>
</evidence>
<feature type="compositionally biased region" description="Basic and acidic residues" evidence="17">
    <location>
        <begin position="2963"/>
        <end position="2976"/>
    </location>
</feature>
<comment type="function">
    <text evidence="13 16">Serine/threonine protein kinase which activates checkpoint signaling upon genotoxic stresses such as ionizing radiation (IR), ultraviolet light (UV), or DNA replication stalling, thereby acting as a DNA damage sensor. Recognizes the substrate consensus sequence [ST]-Q. Phosphorylates histone H2A to form H2AS128ph (gamma-H2A) at sites of DNA damage, involved in the regulation of DNA damage response mechanism. Required for the control of telomere length and genome stability.</text>
</comment>
<dbReference type="SUPFAM" id="SSF56112">
    <property type="entry name" value="Protein kinase-like (PK-like)"/>
    <property type="match status" value="1"/>
</dbReference>
<comment type="catalytic activity">
    <reaction evidence="15">
        <text>L-seryl-[protein] + ATP = O-phospho-L-seryl-[protein] + ADP + H(+)</text>
        <dbReference type="Rhea" id="RHEA:17989"/>
        <dbReference type="Rhea" id="RHEA-COMP:9863"/>
        <dbReference type="Rhea" id="RHEA-COMP:11604"/>
        <dbReference type="ChEBI" id="CHEBI:15378"/>
        <dbReference type="ChEBI" id="CHEBI:29999"/>
        <dbReference type="ChEBI" id="CHEBI:30616"/>
        <dbReference type="ChEBI" id="CHEBI:83421"/>
        <dbReference type="ChEBI" id="CHEBI:456216"/>
        <dbReference type="EC" id="2.7.11.1"/>
    </reaction>
</comment>
<dbReference type="EMBL" id="MU167309">
    <property type="protein sequence ID" value="KAG0143845.1"/>
    <property type="molecule type" value="Genomic_DNA"/>
</dbReference>
<comment type="subcellular location">
    <subcellularLocation>
        <location evidence="16">Chromosome</location>
        <location evidence="16">Telomere</location>
    </subcellularLocation>
    <subcellularLocation>
        <location evidence="1 16">Nucleus</location>
    </subcellularLocation>
</comment>
<dbReference type="EC" id="2.7.11.1" evidence="4 16"/>
<dbReference type="InterPro" id="IPR011009">
    <property type="entry name" value="Kinase-like_dom_sf"/>
</dbReference>
<dbReference type="GO" id="GO:0035556">
    <property type="term" value="P:intracellular signal transduction"/>
    <property type="evidence" value="ECO:0007669"/>
    <property type="project" value="UniProtKB-ARBA"/>
</dbReference>